<comment type="caution">
    <text evidence="3">The sequence shown here is derived from an EMBL/GenBank/DDBJ whole genome shotgun (WGS) entry which is preliminary data.</text>
</comment>
<organism evidence="3 4">
    <name type="scientific">Mycobacterium malmoense</name>
    <dbReference type="NCBI Taxonomy" id="1780"/>
    <lineage>
        <taxon>Bacteria</taxon>
        <taxon>Bacillati</taxon>
        <taxon>Actinomycetota</taxon>
        <taxon>Actinomycetes</taxon>
        <taxon>Mycobacteriales</taxon>
        <taxon>Mycobacteriaceae</taxon>
        <taxon>Mycobacterium</taxon>
    </lineage>
</organism>
<feature type="domain" description="Alpha/beta hydrolase fold-3" evidence="2">
    <location>
        <begin position="84"/>
        <end position="291"/>
    </location>
</feature>
<name>A0ABX3SWC2_MYCMA</name>
<keyword evidence="1" id="KW-0378">Hydrolase</keyword>
<reference evidence="3 4" key="1">
    <citation type="submission" date="2017-02" db="EMBL/GenBank/DDBJ databases">
        <title>The new phylogeny of genus Mycobacterium.</title>
        <authorList>
            <person name="Tortoli E."/>
            <person name="Trovato A."/>
            <person name="Cirillo D.M."/>
        </authorList>
    </citation>
    <scope>NUCLEOTIDE SEQUENCE [LARGE SCALE GENOMIC DNA]</scope>
    <source>
        <strain evidence="3 4">IP1130001</strain>
    </source>
</reference>
<dbReference type="SUPFAM" id="SSF53474">
    <property type="entry name" value="alpha/beta-Hydrolases"/>
    <property type="match status" value="1"/>
</dbReference>
<dbReference type="Gene3D" id="3.40.50.1820">
    <property type="entry name" value="alpha/beta hydrolase"/>
    <property type="match status" value="1"/>
</dbReference>
<dbReference type="RefSeq" id="WP_083009814.1">
    <property type="nucleotide sequence ID" value="NZ_CP060015.1"/>
</dbReference>
<dbReference type="Pfam" id="PF07859">
    <property type="entry name" value="Abhydrolase_3"/>
    <property type="match status" value="1"/>
</dbReference>
<accession>A0ABX3SWC2</accession>
<evidence type="ECO:0000313" key="3">
    <source>
        <dbReference type="EMBL" id="ORA84893.1"/>
    </source>
</evidence>
<dbReference type="EMBL" id="MVHV01000003">
    <property type="protein sequence ID" value="ORA84893.1"/>
    <property type="molecule type" value="Genomic_DNA"/>
</dbReference>
<dbReference type="Proteomes" id="UP000243140">
    <property type="component" value="Unassembled WGS sequence"/>
</dbReference>
<dbReference type="InterPro" id="IPR013094">
    <property type="entry name" value="AB_hydrolase_3"/>
</dbReference>
<dbReference type="InterPro" id="IPR029058">
    <property type="entry name" value="AB_hydrolase_fold"/>
</dbReference>
<dbReference type="InterPro" id="IPR050300">
    <property type="entry name" value="GDXG_lipolytic_enzyme"/>
</dbReference>
<dbReference type="PANTHER" id="PTHR48081">
    <property type="entry name" value="AB HYDROLASE SUPERFAMILY PROTEIN C4A8.06C"/>
    <property type="match status" value="1"/>
</dbReference>
<gene>
    <name evidence="3" type="ORF">BST29_04335</name>
</gene>
<evidence type="ECO:0000256" key="1">
    <source>
        <dbReference type="ARBA" id="ARBA00022801"/>
    </source>
</evidence>
<evidence type="ECO:0000313" key="4">
    <source>
        <dbReference type="Proteomes" id="UP000243140"/>
    </source>
</evidence>
<protein>
    <submittedName>
        <fullName evidence="3">Esterase</fullName>
    </submittedName>
</protein>
<keyword evidence="4" id="KW-1185">Reference proteome</keyword>
<sequence>MDDPIDGTDGAVRAMLRELEAGFPRVETMTAAAARAAVAQRRVPVNNIGDVRRTVDHAVPGPAGAIPVRIYYPHGGPFGNRPAIVFCHGGGFVFCDIDSHDGFCRALARGSQAVVVSVGYRLAPEHPAPAAALDAFAAFCWVVEHAAGLGIDAARTAVAGDSAGGNLAAVTAILCRERGVAPPAAQLLLYPVIDPSFETDSYHRYGSGYFNTRAAMQWYWRQYLCGERIVDPPYLVAPARADSHAGLPPAVIVTAGLDPLHSEGCDYARRLRDAGVRVVHRDFPGLFHGFMTIQSFPPAAPARDLVCGDLQEMLDPARLEGAST</sequence>
<dbReference type="PANTHER" id="PTHR48081:SF8">
    <property type="entry name" value="ALPHA_BETA HYDROLASE FOLD-3 DOMAIN-CONTAINING PROTEIN-RELATED"/>
    <property type="match status" value="1"/>
</dbReference>
<proteinExistence type="predicted"/>
<evidence type="ECO:0000259" key="2">
    <source>
        <dbReference type="Pfam" id="PF07859"/>
    </source>
</evidence>